<dbReference type="Gene3D" id="1.20.1720.10">
    <property type="entry name" value="Multidrug resistance protein D"/>
    <property type="match status" value="1"/>
</dbReference>
<comment type="similarity">
    <text evidence="2 8">Belongs to the major facilitator superfamily. Bcr/CmlA family.</text>
</comment>
<dbReference type="SUPFAM" id="SSF103473">
    <property type="entry name" value="MFS general substrate transporter"/>
    <property type="match status" value="1"/>
</dbReference>
<keyword evidence="7 8" id="KW-0472">Membrane</keyword>
<feature type="transmembrane region" description="Helical" evidence="8">
    <location>
        <begin position="123"/>
        <end position="143"/>
    </location>
</feature>
<dbReference type="PANTHER" id="PTHR23502:SF132">
    <property type="entry name" value="POLYAMINE TRANSPORTER 2-RELATED"/>
    <property type="match status" value="1"/>
</dbReference>
<proteinExistence type="inferred from homology"/>
<evidence type="ECO:0000256" key="1">
    <source>
        <dbReference type="ARBA" id="ARBA00004651"/>
    </source>
</evidence>
<evidence type="ECO:0000313" key="11">
    <source>
        <dbReference type="Proteomes" id="UP000562395"/>
    </source>
</evidence>
<evidence type="ECO:0000256" key="6">
    <source>
        <dbReference type="ARBA" id="ARBA00022989"/>
    </source>
</evidence>
<gene>
    <name evidence="10" type="ORF">GGQ88_003073</name>
</gene>
<dbReference type="Proteomes" id="UP000562395">
    <property type="component" value="Unassembled WGS sequence"/>
</dbReference>
<accession>A0A7W6EX83</accession>
<feature type="transmembrane region" description="Helical" evidence="8">
    <location>
        <begin position="265"/>
        <end position="287"/>
    </location>
</feature>
<dbReference type="NCBIfam" id="TIGR00710">
    <property type="entry name" value="efflux_Bcr_CflA"/>
    <property type="match status" value="1"/>
</dbReference>
<dbReference type="GO" id="GO:1990961">
    <property type="term" value="P:xenobiotic detoxification by transmembrane export across the plasma membrane"/>
    <property type="evidence" value="ECO:0007669"/>
    <property type="project" value="InterPro"/>
</dbReference>
<evidence type="ECO:0000313" key="10">
    <source>
        <dbReference type="EMBL" id="MBB3861785.1"/>
    </source>
</evidence>
<feature type="transmembrane region" description="Helical" evidence="8">
    <location>
        <begin position="30"/>
        <end position="48"/>
    </location>
</feature>
<feature type="transmembrane region" description="Helical" evidence="8">
    <location>
        <begin position="325"/>
        <end position="346"/>
    </location>
</feature>
<evidence type="ECO:0000256" key="8">
    <source>
        <dbReference type="RuleBase" id="RU365088"/>
    </source>
</evidence>
<feature type="transmembrane region" description="Helical" evidence="8">
    <location>
        <begin position="235"/>
        <end position="253"/>
    </location>
</feature>
<dbReference type="AlphaFoldDB" id="A0A7W6EX83"/>
<dbReference type="RefSeq" id="WP_343057232.1">
    <property type="nucleotide sequence ID" value="NZ_JACICY010000007.1"/>
</dbReference>
<dbReference type="GO" id="GO:0042910">
    <property type="term" value="F:xenobiotic transmembrane transporter activity"/>
    <property type="evidence" value="ECO:0007669"/>
    <property type="project" value="InterPro"/>
</dbReference>
<feature type="transmembrane region" description="Helical" evidence="8">
    <location>
        <begin position="390"/>
        <end position="408"/>
    </location>
</feature>
<feature type="domain" description="Major facilitator superfamily (MFS) profile" evidence="9">
    <location>
        <begin position="29"/>
        <end position="414"/>
    </location>
</feature>
<protein>
    <recommendedName>
        <fullName evidence="8">Bcr/CflA family efflux transporter</fullName>
    </recommendedName>
</protein>
<feature type="transmembrane region" description="Helical" evidence="8">
    <location>
        <begin position="155"/>
        <end position="178"/>
    </location>
</feature>
<name>A0A7W6EX83_9SPHN</name>
<feature type="transmembrane region" description="Helical" evidence="8">
    <location>
        <begin position="95"/>
        <end position="117"/>
    </location>
</feature>
<feature type="transmembrane region" description="Helical" evidence="8">
    <location>
        <begin position="366"/>
        <end position="384"/>
    </location>
</feature>
<keyword evidence="3 8" id="KW-0813">Transport</keyword>
<keyword evidence="5 8" id="KW-0812">Transmembrane</keyword>
<dbReference type="InterPro" id="IPR011701">
    <property type="entry name" value="MFS"/>
</dbReference>
<organism evidence="10 11">
    <name type="scientific">Novosphingobium hassiacum</name>
    <dbReference type="NCBI Taxonomy" id="173676"/>
    <lineage>
        <taxon>Bacteria</taxon>
        <taxon>Pseudomonadati</taxon>
        <taxon>Pseudomonadota</taxon>
        <taxon>Alphaproteobacteria</taxon>
        <taxon>Sphingomonadales</taxon>
        <taxon>Sphingomonadaceae</taxon>
        <taxon>Novosphingobium</taxon>
    </lineage>
</organism>
<evidence type="ECO:0000259" key="9">
    <source>
        <dbReference type="PROSITE" id="PS50850"/>
    </source>
</evidence>
<evidence type="ECO:0000256" key="4">
    <source>
        <dbReference type="ARBA" id="ARBA00022475"/>
    </source>
</evidence>
<dbReference type="InterPro" id="IPR036259">
    <property type="entry name" value="MFS_trans_sf"/>
</dbReference>
<dbReference type="Pfam" id="PF07690">
    <property type="entry name" value="MFS_1"/>
    <property type="match status" value="1"/>
</dbReference>
<comment type="subcellular location">
    <subcellularLocation>
        <location evidence="8">Cell inner membrane</location>
        <topology evidence="8">Multi-pass membrane protein</topology>
    </subcellularLocation>
    <subcellularLocation>
        <location evidence="1">Cell membrane</location>
        <topology evidence="1">Multi-pass membrane protein</topology>
    </subcellularLocation>
</comment>
<evidence type="ECO:0000256" key="3">
    <source>
        <dbReference type="ARBA" id="ARBA00022448"/>
    </source>
</evidence>
<dbReference type="EMBL" id="JACICY010000007">
    <property type="protein sequence ID" value="MBB3861785.1"/>
    <property type="molecule type" value="Genomic_DNA"/>
</dbReference>
<evidence type="ECO:0000256" key="2">
    <source>
        <dbReference type="ARBA" id="ARBA00006236"/>
    </source>
</evidence>
<keyword evidence="11" id="KW-1185">Reference proteome</keyword>
<reference evidence="10 11" key="1">
    <citation type="submission" date="2020-08" db="EMBL/GenBank/DDBJ databases">
        <title>Genomic Encyclopedia of Type Strains, Phase IV (KMG-IV): sequencing the most valuable type-strain genomes for metagenomic binning, comparative biology and taxonomic classification.</title>
        <authorList>
            <person name="Goeker M."/>
        </authorList>
    </citation>
    <scope>NUCLEOTIDE SEQUENCE [LARGE SCALE GENOMIC DNA]</scope>
    <source>
        <strain evidence="10 11">DSM 14552</strain>
    </source>
</reference>
<dbReference type="InterPro" id="IPR020846">
    <property type="entry name" value="MFS_dom"/>
</dbReference>
<feature type="transmembrane region" description="Helical" evidence="8">
    <location>
        <begin position="68"/>
        <end position="88"/>
    </location>
</feature>
<sequence length="431" mass="46057">MGDLVQMTGMSANNESFPQRVRAIGERESIAMMALVMALQALAIDAMLPALGNIASDLAVTDPNERQLVVGSFMLASGFASLVPGSLADRYGRRPILLGCIAIYIVFSLACAVATSFDMLLTMRVLQALGCGGLAVLPSAIIRDRFSGDQMAKQMSIIAVVFLVVPMLAPSIGQVVLLFAGWRWIFVMLAVVGCAMATWVAIRLPETLDPAHRQPIHASSIVINMVSAAMNRQSIGYVIGGAVTFGALIGYVNSSQQLVAEHFGAGTLFPLLFGLSAMMMAVANFSNSRIVERFGARRVSHTAVIVFIFVGATQVWFASRPDETLWQFMPLMITNMILIGFIGANFNSISLQPFARTAGTASSMQAFVRMVLGSLVGIAIGQAYDGSAYPLALALLATGIIALLAVLFSEKGKLFRRVHPPGTPRPIVIEH</sequence>
<dbReference type="PROSITE" id="PS50850">
    <property type="entry name" value="MFS"/>
    <property type="match status" value="1"/>
</dbReference>
<keyword evidence="6 8" id="KW-1133">Transmembrane helix</keyword>
<dbReference type="InterPro" id="IPR004812">
    <property type="entry name" value="Efflux_drug-R_Bcr/CmlA"/>
</dbReference>
<comment type="caution">
    <text evidence="10">The sequence shown here is derived from an EMBL/GenBank/DDBJ whole genome shotgun (WGS) entry which is preliminary data.</text>
</comment>
<dbReference type="GO" id="GO:0005886">
    <property type="term" value="C:plasma membrane"/>
    <property type="evidence" value="ECO:0007669"/>
    <property type="project" value="UniProtKB-SubCell"/>
</dbReference>
<feature type="transmembrane region" description="Helical" evidence="8">
    <location>
        <begin position="299"/>
        <end position="319"/>
    </location>
</feature>
<evidence type="ECO:0000256" key="5">
    <source>
        <dbReference type="ARBA" id="ARBA00022692"/>
    </source>
</evidence>
<dbReference type="PANTHER" id="PTHR23502">
    <property type="entry name" value="MAJOR FACILITATOR SUPERFAMILY"/>
    <property type="match status" value="1"/>
</dbReference>
<keyword evidence="4" id="KW-1003">Cell membrane</keyword>
<keyword evidence="8" id="KW-0997">Cell inner membrane</keyword>
<evidence type="ECO:0000256" key="7">
    <source>
        <dbReference type="ARBA" id="ARBA00023136"/>
    </source>
</evidence>
<dbReference type="CDD" id="cd17320">
    <property type="entry name" value="MFS_MdfA_MDR_like"/>
    <property type="match status" value="1"/>
</dbReference>
<feature type="transmembrane region" description="Helical" evidence="8">
    <location>
        <begin position="184"/>
        <end position="204"/>
    </location>
</feature>